<feature type="compositionally biased region" description="Gly residues" evidence="1">
    <location>
        <begin position="56"/>
        <end position="68"/>
    </location>
</feature>
<feature type="compositionally biased region" description="Basic and acidic residues" evidence="1">
    <location>
        <begin position="42"/>
        <end position="51"/>
    </location>
</feature>
<reference evidence="2 3" key="1">
    <citation type="submission" date="2024-01" db="EMBL/GenBank/DDBJ databases">
        <title>The complete chloroplast genome sequence of Lithospermum erythrorhizon: insights into the phylogenetic relationship among Boraginaceae species and the maternal lineages of purple gromwells.</title>
        <authorList>
            <person name="Okada T."/>
            <person name="Watanabe K."/>
        </authorList>
    </citation>
    <scope>NUCLEOTIDE SEQUENCE [LARGE SCALE GENOMIC DNA]</scope>
</reference>
<keyword evidence="3" id="KW-1185">Reference proteome</keyword>
<evidence type="ECO:0000256" key="1">
    <source>
        <dbReference type="SAM" id="MobiDB-lite"/>
    </source>
</evidence>
<dbReference type="Proteomes" id="UP001454036">
    <property type="component" value="Unassembled WGS sequence"/>
</dbReference>
<name>A0AAV3RB65_LITER</name>
<accession>A0AAV3RB65</accession>
<proteinExistence type="predicted"/>
<protein>
    <submittedName>
        <fullName evidence="2">Uncharacterized protein</fullName>
    </submittedName>
</protein>
<feature type="region of interest" description="Disordered" evidence="1">
    <location>
        <begin position="1"/>
        <end position="98"/>
    </location>
</feature>
<evidence type="ECO:0000313" key="2">
    <source>
        <dbReference type="EMBL" id="GAA0173617.1"/>
    </source>
</evidence>
<feature type="compositionally biased region" description="Low complexity" evidence="1">
    <location>
        <begin position="69"/>
        <end position="86"/>
    </location>
</feature>
<sequence>MPLDPPLCVKLARRPKKARRRATDEVNKKGEKKSCPQTPNHEGGRPEKGEQSGRGNNTGKGRGRGSGRGTTDATEASASQSTSQATPRRYTGPQGKKE</sequence>
<gene>
    <name evidence="2" type="ORF">LIER_27196</name>
</gene>
<comment type="caution">
    <text evidence="2">The sequence shown here is derived from an EMBL/GenBank/DDBJ whole genome shotgun (WGS) entry which is preliminary data.</text>
</comment>
<evidence type="ECO:0000313" key="3">
    <source>
        <dbReference type="Proteomes" id="UP001454036"/>
    </source>
</evidence>
<feature type="compositionally biased region" description="Basic residues" evidence="1">
    <location>
        <begin position="11"/>
        <end position="20"/>
    </location>
</feature>
<organism evidence="2 3">
    <name type="scientific">Lithospermum erythrorhizon</name>
    <name type="common">Purple gromwell</name>
    <name type="synonym">Lithospermum officinale var. erythrorhizon</name>
    <dbReference type="NCBI Taxonomy" id="34254"/>
    <lineage>
        <taxon>Eukaryota</taxon>
        <taxon>Viridiplantae</taxon>
        <taxon>Streptophyta</taxon>
        <taxon>Embryophyta</taxon>
        <taxon>Tracheophyta</taxon>
        <taxon>Spermatophyta</taxon>
        <taxon>Magnoliopsida</taxon>
        <taxon>eudicotyledons</taxon>
        <taxon>Gunneridae</taxon>
        <taxon>Pentapetalae</taxon>
        <taxon>asterids</taxon>
        <taxon>lamiids</taxon>
        <taxon>Boraginales</taxon>
        <taxon>Boraginaceae</taxon>
        <taxon>Boraginoideae</taxon>
        <taxon>Lithospermeae</taxon>
        <taxon>Lithospermum</taxon>
    </lineage>
</organism>
<dbReference type="EMBL" id="BAABME010008690">
    <property type="protein sequence ID" value="GAA0173617.1"/>
    <property type="molecule type" value="Genomic_DNA"/>
</dbReference>
<dbReference type="AlphaFoldDB" id="A0AAV3RB65"/>
<feature type="compositionally biased region" description="Basic and acidic residues" evidence="1">
    <location>
        <begin position="21"/>
        <end position="34"/>
    </location>
</feature>